<comment type="caution">
    <text evidence="2">The sequence shown here is derived from an EMBL/GenBank/DDBJ whole genome shotgun (WGS) entry which is preliminary data.</text>
</comment>
<dbReference type="Pfam" id="PF01928">
    <property type="entry name" value="CYTH"/>
    <property type="match status" value="1"/>
</dbReference>
<dbReference type="PANTHER" id="PTHR21028">
    <property type="entry name" value="SI:CH211-156B7.4"/>
    <property type="match status" value="1"/>
</dbReference>
<organism evidence="2 3">
    <name type="scientific">Ditylenchus destructor</name>
    <dbReference type="NCBI Taxonomy" id="166010"/>
    <lineage>
        <taxon>Eukaryota</taxon>
        <taxon>Metazoa</taxon>
        <taxon>Ecdysozoa</taxon>
        <taxon>Nematoda</taxon>
        <taxon>Chromadorea</taxon>
        <taxon>Rhabditida</taxon>
        <taxon>Tylenchina</taxon>
        <taxon>Tylenchomorpha</taxon>
        <taxon>Sphaerularioidea</taxon>
        <taxon>Anguinidae</taxon>
        <taxon>Anguininae</taxon>
        <taxon>Ditylenchus</taxon>
    </lineage>
</organism>
<dbReference type="Gene3D" id="2.40.320.10">
    <property type="entry name" value="Hypothetical Protein Pfu-838710-001"/>
    <property type="match status" value="1"/>
</dbReference>
<dbReference type="Proteomes" id="UP001201812">
    <property type="component" value="Unassembled WGS sequence"/>
</dbReference>
<proteinExistence type="predicted"/>
<keyword evidence="3" id="KW-1185">Reference proteome</keyword>
<dbReference type="PROSITE" id="PS51707">
    <property type="entry name" value="CYTH"/>
    <property type="match status" value="1"/>
</dbReference>
<dbReference type="PANTHER" id="PTHR21028:SF2">
    <property type="entry name" value="CYTH DOMAIN-CONTAINING PROTEIN"/>
    <property type="match status" value="1"/>
</dbReference>
<dbReference type="AlphaFoldDB" id="A0AAD4R5Z3"/>
<dbReference type="InterPro" id="IPR033469">
    <property type="entry name" value="CYTH-like_dom_sf"/>
</dbReference>
<gene>
    <name evidence="2" type="ORF">DdX_09535</name>
</gene>
<accession>A0AAD4R5Z3</accession>
<evidence type="ECO:0000259" key="1">
    <source>
        <dbReference type="PROSITE" id="PS51707"/>
    </source>
</evidence>
<name>A0AAD4R5Z3_9BILA</name>
<evidence type="ECO:0000313" key="2">
    <source>
        <dbReference type="EMBL" id="KAI1712449.1"/>
    </source>
</evidence>
<protein>
    <submittedName>
        <fullName evidence="2">CYTH domain-containing protein</fullName>
    </submittedName>
</protein>
<feature type="domain" description="CYTH" evidence="1">
    <location>
        <begin position="2"/>
        <end position="192"/>
    </location>
</feature>
<dbReference type="SMART" id="SM01118">
    <property type="entry name" value="CYTH"/>
    <property type="match status" value="1"/>
</dbReference>
<reference evidence="2" key="1">
    <citation type="submission" date="2022-01" db="EMBL/GenBank/DDBJ databases">
        <title>Genome Sequence Resource for Two Populations of Ditylenchus destructor, the Migratory Endoparasitic Phytonematode.</title>
        <authorList>
            <person name="Zhang H."/>
            <person name="Lin R."/>
            <person name="Xie B."/>
        </authorList>
    </citation>
    <scope>NUCLEOTIDE SEQUENCE</scope>
    <source>
        <strain evidence="2">BazhouSP</strain>
    </source>
</reference>
<evidence type="ECO:0000313" key="3">
    <source>
        <dbReference type="Proteomes" id="UP001201812"/>
    </source>
</evidence>
<dbReference type="GO" id="GO:0016462">
    <property type="term" value="F:pyrophosphatase activity"/>
    <property type="evidence" value="ECO:0007669"/>
    <property type="project" value="UniProtKB-ARBA"/>
</dbReference>
<dbReference type="InterPro" id="IPR023577">
    <property type="entry name" value="CYTH_domain"/>
</dbReference>
<sequence length="195" mass="21855">MPRNVEVKAKVEDLKQLLDKSADLCEQSQAEVLKQHDTFFNSPNGRQGFIFKNVRNNQSPGMNAFRLKLREFVGTDGPSELIFYDRPDEEGPKISDFVKASIEDAKSLKEALRKSMGIKGELKKTRHLFIKGQTRIHVDQVEGLGDFMELEVCLKDDQDLSEGQRIADALLEKLGIPKSALISGAYIDALTSKDS</sequence>
<dbReference type="InterPro" id="IPR008173">
    <property type="entry name" value="Adenylyl_cyclase_CyaB"/>
</dbReference>
<dbReference type="CDD" id="cd07890">
    <property type="entry name" value="CYTH-like_AC_IV-like"/>
    <property type="match status" value="1"/>
</dbReference>
<dbReference type="SUPFAM" id="SSF55154">
    <property type="entry name" value="CYTH-like phosphatases"/>
    <property type="match status" value="1"/>
</dbReference>
<dbReference type="EMBL" id="JAKKPZ010000018">
    <property type="protein sequence ID" value="KAI1712449.1"/>
    <property type="molecule type" value="Genomic_DNA"/>
</dbReference>